<sequence>MPTHGSFGQCHCDWSHDAFFVAQSWPCRILRLIPNPGPHQPIVSTLLMALSRQSWTVTLWRPWLALSPLRLATWCL</sequence>
<organism evidence="1 2">
    <name type="scientific">Protopolystoma xenopodis</name>
    <dbReference type="NCBI Taxonomy" id="117903"/>
    <lineage>
        <taxon>Eukaryota</taxon>
        <taxon>Metazoa</taxon>
        <taxon>Spiralia</taxon>
        <taxon>Lophotrochozoa</taxon>
        <taxon>Platyhelminthes</taxon>
        <taxon>Monogenea</taxon>
        <taxon>Polyopisthocotylea</taxon>
        <taxon>Polystomatidea</taxon>
        <taxon>Polystomatidae</taxon>
        <taxon>Protopolystoma</taxon>
    </lineage>
</organism>
<comment type="caution">
    <text evidence="1">The sequence shown here is derived from an EMBL/GenBank/DDBJ whole genome shotgun (WGS) entry which is preliminary data.</text>
</comment>
<protein>
    <submittedName>
        <fullName evidence="1">Uncharacterized protein</fullName>
    </submittedName>
</protein>
<dbReference type="AlphaFoldDB" id="A0A448X7R3"/>
<evidence type="ECO:0000313" key="1">
    <source>
        <dbReference type="EMBL" id="VEL30239.1"/>
    </source>
</evidence>
<evidence type="ECO:0000313" key="2">
    <source>
        <dbReference type="Proteomes" id="UP000784294"/>
    </source>
</evidence>
<name>A0A448X7R3_9PLAT</name>
<proteinExistence type="predicted"/>
<keyword evidence="2" id="KW-1185">Reference proteome</keyword>
<gene>
    <name evidence="1" type="ORF">PXEA_LOCUS23679</name>
</gene>
<dbReference type="Proteomes" id="UP000784294">
    <property type="component" value="Unassembled WGS sequence"/>
</dbReference>
<reference evidence="1" key="1">
    <citation type="submission" date="2018-11" db="EMBL/GenBank/DDBJ databases">
        <authorList>
            <consortium name="Pathogen Informatics"/>
        </authorList>
    </citation>
    <scope>NUCLEOTIDE SEQUENCE</scope>
</reference>
<dbReference type="EMBL" id="CAAALY010110618">
    <property type="protein sequence ID" value="VEL30239.1"/>
    <property type="molecule type" value="Genomic_DNA"/>
</dbReference>
<accession>A0A448X7R3</accession>